<keyword evidence="3" id="KW-1185">Reference proteome</keyword>
<feature type="transmembrane region" description="Helical" evidence="1">
    <location>
        <begin position="112"/>
        <end position="132"/>
    </location>
</feature>
<evidence type="ECO:0000313" key="2">
    <source>
        <dbReference type="EMBL" id="MQM02489.1"/>
    </source>
</evidence>
<proteinExistence type="predicted"/>
<keyword evidence="1" id="KW-1133">Transmembrane helix</keyword>
<protein>
    <submittedName>
        <fullName evidence="2">Uncharacterized protein</fullName>
    </submittedName>
</protein>
<organism evidence="2 3">
    <name type="scientific">Colocasia esculenta</name>
    <name type="common">Wild taro</name>
    <name type="synonym">Arum esculentum</name>
    <dbReference type="NCBI Taxonomy" id="4460"/>
    <lineage>
        <taxon>Eukaryota</taxon>
        <taxon>Viridiplantae</taxon>
        <taxon>Streptophyta</taxon>
        <taxon>Embryophyta</taxon>
        <taxon>Tracheophyta</taxon>
        <taxon>Spermatophyta</taxon>
        <taxon>Magnoliopsida</taxon>
        <taxon>Liliopsida</taxon>
        <taxon>Araceae</taxon>
        <taxon>Aroideae</taxon>
        <taxon>Colocasieae</taxon>
        <taxon>Colocasia</taxon>
    </lineage>
</organism>
<dbReference type="EMBL" id="NMUH01002862">
    <property type="protein sequence ID" value="MQM02489.1"/>
    <property type="molecule type" value="Genomic_DNA"/>
</dbReference>
<evidence type="ECO:0000256" key="1">
    <source>
        <dbReference type="SAM" id="Phobius"/>
    </source>
</evidence>
<feature type="non-terminal residue" evidence="2">
    <location>
        <position position="1"/>
    </location>
</feature>
<gene>
    <name evidence="2" type="ORF">Taro_035255</name>
</gene>
<accession>A0A843VZZ6</accession>
<keyword evidence="1" id="KW-0812">Transmembrane</keyword>
<sequence>MRKFACCVLFSFLRDGEETREGLARRPAEKASSPTFYLLSVLVDTWDQDLFVKSGLHLIYDDIFEISPSLTATSEPPDVTKDQCNYDMIWSDLDAHILCRLQFFRRLLGLDFLIVTLLEHDFVILLPLVWILRYFKTRGRVFSNQGRMMGSEKLKQWIGPFRAHLKIFYFSNIEKICLLRSVLLPPRRRRNPRRVGAKASREGFIPHLLPPLRSNKFHADNLLINGRQVRPSTMCTNL</sequence>
<reference evidence="2" key="1">
    <citation type="submission" date="2017-07" db="EMBL/GenBank/DDBJ databases">
        <title>Taro Niue Genome Assembly and Annotation.</title>
        <authorList>
            <person name="Atibalentja N."/>
            <person name="Keating K."/>
            <person name="Fields C.J."/>
        </authorList>
    </citation>
    <scope>NUCLEOTIDE SEQUENCE</scope>
    <source>
        <strain evidence="2">Niue_2</strain>
        <tissue evidence="2">Leaf</tissue>
    </source>
</reference>
<dbReference type="Proteomes" id="UP000652761">
    <property type="component" value="Unassembled WGS sequence"/>
</dbReference>
<name>A0A843VZZ6_COLES</name>
<dbReference type="AlphaFoldDB" id="A0A843VZZ6"/>
<evidence type="ECO:0000313" key="3">
    <source>
        <dbReference type="Proteomes" id="UP000652761"/>
    </source>
</evidence>
<keyword evidence="1" id="KW-0472">Membrane</keyword>
<comment type="caution">
    <text evidence="2">The sequence shown here is derived from an EMBL/GenBank/DDBJ whole genome shotgun (WGS) entry which is preliminary data.</text>
</comment>